<dbReference type="Proteomes" id="UP001418637">
    <property type="component" value="Unassembled WGS sequence"/>
</dbReference>
<comment type="caution">
    <text evidence="1">The sequence shown here is derived from an EMBL/GenBank/DDBJ whole genome shotgun (WGS) entry which is preliminary data.</text>
</comment>
<keyword evidence="2" id="KW-1185">Reference proteome</keyword>
<gene>
    <name evidence="1" type="ORF">WJT86_07315</name>
</gene>
<organism evidence="1 2">
    <name type="scientific">Hohaiivirga grylli</name>
    <dbReference type="NCBI Taxonomy" id="3133970"/>
    <lineage>
        <taxon>Bacteria</taxon>
        <taxon>Pseudomonadati</taxon>
        <taxon>Pseudomonadota</taxon>
        <taxon>Alphaproteobacteria</taxon>
        <taxon>Hyphomicrobiales</taxon>
        <taxon>Methylobacteriaceae</taxon>
        <taxon>Hohaiivirga</taxon>
    </lineage>
</organism>
<accession>A0ABV0BJH9</accession>
<name>A0ABV0BJH9_9HYPH</name>
<evidence type="ECO:0000313" key="1">
    <source>
        <dbReference type="EMBL" id="MEN3930865.1"/>
    </source>
</evidence>
<sequence>MMFILIDPADKQLRFMPSMENEEILGFLQDEDIETRPLGKMLAVTGKNAQKALHNTRVSLKAGSGVETFHGPMLLLPQEGYFWDEEIVQSLIDDLGHNISFSS</sequence>
<reference evidence="1 2" key="1">
    <citation type="submission" date="2024-04" db="EMBL/GenBank/DDBJ databases">
        <title>A novel species isolated from cricket.</title>
        <authorList>
            <person name="Wang H.-C."/>
        </authorList>
    </citation>
    <scope>NUCLEOTIDE SEQUENCE [LARGE SCALE GENOMIC DNA]</scope>
    <source>
        <strain evidence="1 2">WL0021</strain>
    </source>
</reference>
<protein>
    <submittedName>
        <fullName evidence="1">Uncharacterized protein</fullName>
    </submittedName>
</protein>
<evidence type="ECO:0000313" key="2">
    <source>
        <dbReference type="Proteomes" id="UP001418637"/>
    </source>
</evidence>
<proteinExistence type="predicted"/>
<dbReference type="EMBL" id="JBBYXI010000002">
    <property type="protein sequence ID" value="MEN3930865.1"/>
    <property type="molecule type" value="Genomic_DNA"/>
</dbReference>